<reference evidence="4 5" key="1">
    <citation type="submission" date="2023-03" db="EMBL/GenBank/DDBJ databases">
        <title>Isolation and description of six Streptomyces strains from soil environments, able to metabolize different microbial glucans.</title>
        <authorList>
            <person name="Widen T."/>
            <person name="Larsbrink J."/>
        </authorList>
    </citation>
    <scope>NUCLEOTIDE SEQUENCE [LARGE SCALE GENOMIC DNA]</scope>
    <source>
        <strain evidence="4 5">Mut1</strain>
    </source>
</reference>
<evidence type="ECO:0000313" key="5">
    <source>
        <dbReference type="Proteomes" id="UP001239522"/>
    </source>
</evidence>
<dbReference type="RefSeq" id="WP_306060142.1">
    <property type="nucleotide sequence ID" value="NZ_CP120997.1"/>
</dbReference>
<evidence type="ECO:0000256" key="3">
    <source>
        <dbReference type="SAM" id="SignalP"/>
    </source>
</evidence>
<accession>A0ABY9HTQ4</accession>
<dbReference type="Proteomes" id="UP001239522">
    <property type="component" value="Chromosome"/>
</dbReference>
<keyword evidence="2" id="KW-0472">Membrane</keyword>
<feature type="compositionally biased region" description="Gly residues" evidence="1">
    <location>
        <begin position="55"/>
        <end position="83"/>
    </location>
</feature>
<evidence type="ECO:0000256" key="2">
    <source>
        <dbReference type="SAM" id="Phobius"/>
    </source>
</evidence>
<feature type="signal peptide" evidence="3">
    <location>
        <begin position="1"/>
        <end position="26"/>
    </location>
</feature>
<keyword evidence="2" id="KW-0812">Transmembrane</keyword>
<name>A0ABY9HTQ4_9ACTN</name>
<evidence type="ECO:0000313" key="4">
    <source>
        <dbReference type="EMBL" id="WLQ37706.1"/>
    </source>
</evidence>
<feature type="region of interest" description="Disordered" evidence="1">
    <location>
        <begin position="30"/>
        <end position="93"/>
    </location>
</feature>
<feature type="compositionally biased region" description="Low complexity" evidence="1">
    <location>
        <begin position="30"/>
        <end position="54"/>
    </location>
</feature>
<proteinExistence type="predicted"/>
<keyword evidence="3" id="KW-0732">Signal</keyword>
<protein>
    <recommendedName>
        <fullName evidence="6">Integral membrane protein</fullName>
    </recommendedName>
</protein>
<dbReference type="EMBL" id="CP120997">
    <property type="protein sequence ID" value="WLQ37706.1"/>
    <property type="molecule type" value="Genomic_DNA"/>
</dbReference>
<gene>
    <name evidence="4" type="ORF">P8A18_31600</name>
</gene>
<feature type="transmembrane region" description="Helical" evidence="2">
    <location>
        <begin position="187"/>
        <end position="206"/>
    </location>
</feature>
<keyword evidence="5" id="KW-1185">Reference proteome</keyword>
<evidence type="ECO:0000256" key="1">
    <source>
        <dbReference type="SAM" id="MobiDB-lite"/>
    </source>
</evidence>
<sequence>MRATRALVVAATAVAALGLGAPMAAAGGDVGNNQNNGNNQNGWNDQDGWNNGNNNGNGNGNNNGNNNGNGNGNGNNNGNGNGRNNGPNNVTVDPERVHQGAAMQVSAEGCGRGGSVSSNAFRTTRLSAGRIGHARVRILNDATPGSYNLTVRCDGTDRTAGHRFTVLDSRGAQGGLGGSMATTPAEMGVGAGLVASAALGGGMYLMRRRRTGHGAV</sequence>
<feature type="chain" id="PRO_5046762775" description="Integral membrane protein" evidence="3">
    <location>
        <begin position="27"/>
        <end position="216"/>
    </location>
</feature>
<organism evidence="4 5">
    <name type="scientific">Streptomyces castrisilvae</name>
    <dbReference type="NCBI Taxonomy" id="3033811"/>
    <lineage>
        <taxon>Bacteria</taxon>
        <taxon>Bacillati</taxon>
        <taxon>Actinomycetota</taxon>
        <taxon>Actinomycetes</taxon>
        <taxon>Kitasatosporales</taxon>
        <taxon>Streptomycetaceae</taxon>
        <taxon>Streptomyces</taxon>
    </lineage>
</organism>
<keyword evidence="2" id="KW-1133">Transmembrane helix</keyword>
<evidence type="ECO:0008006" key="6">
    <source>
        <dbReference type="Google" id="ProtNLM"/>
    </source>
</evidence>